<sequence length="84" mass="9933">MADLPWEIVEKIMKFSGAYHFEQNKRPYITTLHLLGYIIAERGIKTAIIHHREIDALERAYADYSEGWPIPVIRPKHSPFHQNY</sequence>
<evidence type="ECO:0000313" key="1">
    <source>
        <dbReference type="EMBL" id="QHS98364.1"/>
    </source>
</evidence>
<dbReference type="AlphaFoldDB" id="A0A6C0C3J7"/>
<reference evidence="1" key="1">
    <citation type="journal article" date="2020" name="Nature">
        <title>Giant virus diversity and host interactions through global metagenomics.</title>
        <authorList>
            <person name="Schulz F."/>
            <person name="Roux S."/>
            <person name="Paez-Espino D."/>
            <person name="Jungbluth S."/>
            <person name="Walsh D.A."/>
            <person name="Denef V.J."/>
            <person name="McMahon K.D."/>
            <person name="Konstantinidis K.T."/>
            <person name="Eloe-Fadrosh E.A."/>
            <person name="Kyrpides N.C."/>
            <person name="Woyke T."/>
        </authorList>
    </citation>
    <scope>NUCLEOTIDE SEQUENCE</scope>
    <source>
        <strain evidence="1">GVMAG-M-3300020185-18</strain>
    </source>
</reference>
<name>A0A6C0C3J7_9ZZZZ</name>
<dbReference type="EMBL" id="MN739316">
    <property type="protein sequence ID" value="QHS98364.1"/>
    <property type="molecule type" value="Genomic_DNA"/>
</dbReference>
<accession>A0A6C0C3J7</accession>
<proteinExistence type="predicted"/>
<protein>
    <submittedName>
        <fullName evidence="1">Uncharacterized protein</fullName>
    </submittedName>
</protein>
<organism evidence="1">
    <name type="scientific">viral metagenome</name>
    <dbReference type="NCBI Taxonomy" id="1070528"/>
    <lineage>
        <taxon>unclassified sequences</taxon>
        <taxon>metagenomes</taxon>
        <taxon>organismal metagenomes</taxon>
    </lineage>
</organism>